<dbReference type="InterPro" id="IPR039448">
    <property type="entry name" value="Beta_helix"/>
</dbReference>
<dbReference type="RefSeq" id="WP_069716177.1">
    <property type="nucleotide sequence ID" value="NZ_MJEH01000009.1"/>
</dbReference>
<gene>
    <name evidence="3" type="ORF">BFG57_11225</name>
</gene>
<protein>
    <recommendedName>
        <fullName evidence="2">Right handed beta helix domain-containing protein</fullName>
    </recommendedName>
</protein>
<keyword evidence="4" id="KW-1185">Reference proteome</keyword>
<dbReference type="InterPro" id="IPR012334">
    <property type="entry name" value="Pectin_lyas_fold"/>
</dbReference>
<accession>A0A1E5LI30</accession>
<comment type="caution">
    <text evidence="3">The sequence shown here is derived from an EMBL/GenBank/DDBJ whole genome shotgun (WGS) entry which is preliminary data.</text>
</comment>
<feature type="region of interest" description="Disordered" evidence="1">
    <location>
        <begin position="273"/>
        <end position="297"/>
    </location>
</feature>
<dbReference type="Pfam" id="PF13229">
    <property type="entry name" value="Beta_helix"/>
    <property type="match status" value="1"/>
</dbReference>
<dbReference type="Gene3D" id="2.160.20.10">
    <property type="entry name" value="Single-stranded right-handed beta-helix, Pectin lyase-like"/>
    <property type="match status" value="1"/>
</dbReference>
<evidence type="ECO:0000259" key="2">
    <source>
        <dbReference type="Pfam" id="PF13229"/>
    </source>
</evidence>
<dbReference type="SMART" id="SM00710">
    <property type="entry name" value="PbH1"/>
    <property type="match status" value="6"/>
</dbReference>
<sequence length="308" mass="32487">MSLIVVPTDAATVQDAITAANEGDSIQILAGTFDGFDVTKERLKIFGCGVGKTIISGVPGSGNDGVVLNADQTILERFTVQGFPEIGIRVNSNNNVLNQLESNFNGTDGFSFLGFAGGDHNLIIQCNASFNEQDGLATGFQAANNCMIRCNSFQNKDDGFDISTTNNKFISNVTKGNSTNGLALSSSGDSMNILFNNSLLKNGSDGISNPTGPFNNIIENLVCNNGNSGIFVQNDFSVIDSNIIRNNGMSGTGSGILVSDTFAQNNTIRFNKLKNNTPNDIEAPPPANTNNTFDGNKCENSLPPGLCT</sequence>
<evidence type="ECO:0000313" key="3">
    <source>
        <dbReference type="EMBL" id="OEH93749.1"/>
    </source>
</evidence>
<dbReference type="AlphaFoldDB" id="A0A1E5LI30"/>
<feature type="domain" description="Right handed beta helix" evidence="2">
    <location>
        <begin position="65"/>
        <end position="220"/>
    </location>
</feature>
<organism evidence="3 4">
    <name type="scientific">Bacillus solimangrovi</name>
    <dbReference type="NCBI Taxonomy" id="1305675"/>
    <lineage>
        <taxon>Bacteria</taxon>
        <taxon>Bacillati</taxon>
        <taxon>Bacillota</taxon>
        <taxon>Bacilli</taxon>
        <taxon>Bacillales</taxon>
        <taxon>Bacillaceae</taxon>
        <taxon>Bacillus</taxon>
    </lineage>
</organism>
<name>A0A1E5LI30_9BACI</name>
<proteinExistence type="predicted"/>
<dbReference type="InterPro" id="IPR006626">
    <property type="entry name" value="PbH1"/>
</dbReference>
<dbReference type="EMBL" id="MJEH01000009">
    <property type="protein sequence ID" value="OEH93749.1"/>
    <property type="molecule type" value="Genomic_DNA"/>
</dbReference>
<dbReference type="InterPro" id="IPR011050">
    <property type="entry name" value="Pectin_lyase_fold/virulence"/>
</dbReference>
<dbReference type="STRING" id="1305675.BFG57_11225"/>
<dbReference type="Proteomes" id="UP000095209">
    <property type="component" value="Unassembled WGS sequence"/>
</dbReference>
<evidence type="ECO:0000313" key="4">
    <source>
        <dbReference type="Proteomes" id="UP000095209"/>
    </source>
</evidence>
<reference evidence="3 4" key="1">
    <citation type="submission" date="2016-08" db="EMBL/GenBank/DDBJ databases">
        <title>Genome of Bacillus solimangrovi GH2-4.</title>
        <authorList>
            <person name="Lim S."/>
            <person name="Kim B.-C."/>
        </authorList>
    </citation>
    <scope>NUCLEOTIDE SEQUENCE [LARGE SCALE GENOMIC DNA]</scope>
    <source>
        <strain evidence="3 4">GH2-4</strain>
    </source>
</reference>
<dbReference type="SUPFAM" id="SSF51126">
    <property type="entry name" value="Pectin lyase-like"/>
    <property type="match status" value="1"/>
</dbReference>
<evidence type="ECO:0000256" key="1">
    <source>
        <dbReference type="SAM" id="MobiDB-lite"/>
    </source>
</evidence>